<dbReference type="GO" id="GO:0003677">
    <property type="term" value="F:DNA binding"/>
    <property type="evidence" value="ECO:0007669"/>
    <property type="project" value="InterPro"/>
</dbReference>
<protein>
    <submittedName>
        <fullName evidence="2">Plasmid recombination enzyme</fullName>
    </submittedName>
</protein>
<feature type="non-terminal residue" evidence="2">
    <location>
        <position position="1"/>
    </location>
</feature>
<dbReference type="GO" id="GO:0006310">
    <property type="term" value="P:DNA recombination"/>
    <property type="evidence" value="ECO:0007669"/>
    <property type="project" value="InterPro"/>
</dbReference>
<name>A0A0K6HA59_9NEIS</name>
<sequence length="428" mass="47841">GGRMAYAIMRCKKLASMGSAAAALKHCYRERETANADASKTPQNEHQAARSTDEAMGKLRDLLPEKRRKDAVLAVEYLMTASPEWWKQATPEQQQAFFQRSRQWLADKYGEQNIIAATIHRDETSPHMSAFVVPLTKDGRLSAKEFIGNKTQMSRDQSTYAERVADLGLQRGIEGSKAKHVTIQRYYARASEPTPPAPQLDVPEPGIKDRLNPGDYGRKVAESVIEQIRPTWSALQAKAREKDAAEQRAREAASTAKQAQTEAQQQRDRADKLKDTADKLYQVASLFTPEEVKAAQERKRQHDQEQARKAEIAAEKQRRLQGLQALLQRGGATHTLGVKAAEALRKCGGDHTKVDWRGVEAQTVMESMAKHGQSAESVIDAINRHSPGRADPASHQEIRDSVARHAPRLQAEYQQARAERNRGPSMDR</sequence>
<evidence type="ECO:0000256" key="1">
    <source>
        <dbReference type="SAM" id="MobiDB-lite"/>
    </source>
</evidence>
<feature type="compositionally biased region" description="Basic and acidic residues" evidence="1">
    <location>
        <begin position="238"/>
        <end position="251"/>
    </location>
</feature>
<feature type="compositionally biased region" description="Basic and acidic residues" evidence="1">
    <location>
        <begin position="392"/>
        <end position="403"/>
    </location>
</feature>
<dbReference type="RefSeq" id="WP_141656762.1">
    <property type="nucleotide sequence ID" value="NZ_CYHA01000020.1"/>
</dbReference>
<evidence type="ECO:0000313" key="3">
    <source>
        <dbReference type="Proteomes" id="UP000243535"/>
    </source>
</evidence>
<feature type="region of interest" description="Disordered" evidence="1">
    <location>
        <begin position="384"/>
        <end position="428"/>
    </location>
</feature>
<proteinExistence type="predicted"/>
<feature type="compositionally biased region" description="Basic and acidic residues" evidence="1">
    <location>
        <begin position="417"/>
        <end position="428"/>
    </location>
</feature>
<dbReference type="OrthoDB" id="8536512at2"/>
<feature type="compositionally biased region" description="Low complexity" evidence="1">
    <location>
        <begin position="252"/>
        <end position="264"/>
    </location>
</feature>
<accession>A0A0K6HA59</accession>
<feature type="compositionally biased region" description="Polar residues" evidence="1">
    <location>
        <begin position="36"/>
        <end position="46"/>
    </location>
</feature>
<reference evidence="3" key="1">
    <citation type="submission" date="2015-08" db="EMBL/GenBank/DDBJ databases">
        <authorList>
            <person name="Varghese N."/>
        </authorList>
    </citation>
    <scope>NUCLEOTIDE SEQUENCE [LARGE SCALE GENOMIC DNA]</scope>
    <source>
        <strain evidence="3">DSM 17901</strain>
    </source>
</reference>
<dbReference type="Pfam" id="PF01076">
    <property type="entry name" value="Mob_Pre"/>
    <property type="match status" value="1"/>
</dbReference>
<feature type="compositionally biased region" description="Basic and acidic residues" evidence="1">
    <location>
        <begin position="206"/>
        <end position="215"/>
    </location>
</feature>
<dbReference type="AlphaFoldDB" id="A0A0K6HA59"/>
<keyword evidence="3" id="KW-1185">Reference proteome</keyword>
<feature type="region of interest" description="Disordered" evidence="1">
    <location>
        <begin position="236"/>
        <end position="271"/>
    </location>
</feature>
<dbReference type="Gene3D" id="3.30.930.30">
    <property type="match status" value="1"/>
</dbReference>
<gene>
    <name evidence="2" type="ORF">Ga0061063_0913</name>
</gene>
<feature type="region of interest" description="Disordered" evidence="1">
    <location>
        <begin position="34"/>
        <end position="56"/>
    </location>
</feature>
<dbReference type="CDD" id="cd17242">
    <property type="entry name" value="MobM_relaxase"/>
    <property type="match status" value="1"/>
</dbReference>
<dbReference type="EMBL" id="CYHA01000020">
    <property type="protein sequence ID" value="CUA87630.1"/>
    <property type="molecule type" value="Genomic_DNA"/>
</dbReference>
<dbReference type="InterPro" id="IPR001668">
    <property type="entry name" value="Mob_Pre"/>
</dbReference>
<feature type="compositionally biased region" description="Basic and acidic residues" evidence="1">
    <location>
        <begin position="47"/>
        <end position="56"/>
    </location>
</feature>
<organism evidence="2 3">
    <name type="scientific">Gulbenkiania indica</name>
    <dbReference type="NCBI Taxonomy" id="375574"/>
    <lineage>
        <taxon>Bacteria</taxon>
        <taxon>Pseudomonadati</taxon>
        <taxon>Pseudomonadota</taxon>
        <taxon>Betaproteobacteria</taxon>
        <taxon>Neisseriales</taxon>
        <taxon>Chromobacteriaceae</taxon>
        <taxon>Gulbenkiania</taxon>
    </lineage>
</organism>
<feature type="region of interest" description="Disordered" evidence="1">
    <location>
        <begin position="189"/>
        <end position="215"/>
    </location>
</feature>
<evidence type="ECO:0000313" key="2">
    <source>
        <dbReference type="EMBL" id="CUA87630.1"/>
    </source>
</evidence>
<dbReference type="Proteomes" id="UP000243535">
    <property type="component" value="Unassembled WGS sequence"/>
</dbReference>
<dbReference type="NCBIfam" id="NF041497">
    <property type="entry name" value="MobV"/>
    <property type="match status" value="1"/>
</dbReference>